<feature type="transmembrane region" description="Helical" evidence="8">
    <location>
        <begin position="300"/>
        <end position="320"/>
    </location>
</feature>
<sequence length="364" mass="41302">MTENDFNSLIKHFSPAWFASVMGTGGFANVLYSLSTHFTFLKIVAQSLFFLNIFLFLILIIPWVLRWFLHINKLLEDLSHPITSNFFPTMPVGGLVLGTNFFLIGKDFFSHKNIVFIGNLLWLNGVILCLIFGVLVTYNMVVKEKIEPEFINFSWYIPPVATIVVPLLGNMVAKSYLSTNIDYARAINFTDIIFFGIGLSLFILLNSILLNRFIVHKLPGSVATPTFWIILGPIGVGTLSLFGIADVSVSLNIIESAGLETVSFMGAIFWSFGIWAFLLVALITLKYLISERHIPFTLSWWAFIFPLAAYTLSSYSIYQYCKVEYVYWYTVVLATLLTFLWILTFISSIYGTFSGKYLFPKQVK</sequence>
<feature type="transmembrane region" description="Helical" evidence="8">
    <location>
        <begin position="192"/>
        <end position="214"/>
    </location>
</feature>
<dbReference type="InterPro" id="IPR038665">
    <property type="entry name" value="Voltage-dep_anion_channel_sf"/>
</dbReference>
<dbReference type="AlphaFoldDB" id="A0A2R4W0F7"/>
<accession>A0A2R4W0F7</accession>
<evidence type="ECO:0000256" key="4">
    <source>
        <dbReference type="ARBA" id="ARBA00022475"/>
    </source>
</evidence>
<dbReference type="RefSeq" id="WP_108308979.1">
    <property type="nucleotide sequence ID" value="NZ_CP020921.1"/>
</dbReference>
<evidence type="ECO:0000313" key="9">
    <source>
        <dbReference type="EMBL" id="AWB10158.1"/>
    </source>
</evidence>
<dbReference type="Gene3D" id="1.50.10.150">
    <property type="entry name" value="Voltage-dependent anion channel"/>
    <property type="match status" value="1"/>
</dbReference>
<dbReference type="InterPro" id="IPR051629">
    <property type="entry name" value="Sulfite_efflux_TDT"/>
</dbReference>
<dbReference type="InterPro" id="IPR004695">
    <property type="entry name" value="SLAC1/Mae1/Ssu1/TehA"/>
</dbReference>
<keyword evidence="4" id="KW-1003">Cell membrane</keyword>
<dbReference type="GO" id="GO:0005886">
    <property type="term" value="C:plasma membrane"/>
    <property type="evidence" value="ECO:0007669"/>
    <property type="project" value="UniProtKB-SubCell"/>
</dbReference>
<dbReference type="Proteomes" id="UP000244792">
    <property type="component" value="Chromosome"/>
</dbReference>
<dbReference type="KEGG" id="taci:TDSAC_0800"/>
<keyword evidence="3" id="KW-0813">Transport</keyword>
<keyword evidence="7 8" id="KW-0472">Membrane</keyword>
<dbReference type="GO" id="GO:0000319">
    <property type="term" value="F:sulfite transmembrane transporter activity"/>
    <property type="evidence" value="ECO:0007669"/>
    <property type="project" value="TreeGrafter"/>
</dbReference>
<evidence type="ECO:0000313" key="10">
    <source>
        <dbReference type="Proteomes" id="UP000244792"/>
    </source>
</evidence>
<protein>
    <submittedName>
        <fullName evidence="9">C4-dicarboxylate transporter/malic acid transport protein</fullName>
    </submittedName>
</protein>
<keyword evidence="10" id="KW-1185">Reference proteome</keyword>
<gene>
    <name evidence="9" type="ORF">TDSAC_0800</name>
</gene>
<feature type="transmembrane region" description="Helical" evidence="8">
    <location>
        <begin position="44"/>
        <end position="65"/>
    </location>
</feature>
<evidence type="ECO:0000256" key="3">
    <source>
        <dbReference type="ARBA" id="ARBA00022448"/>
    </source>
</evidence>
<feature type="transmembrane region" description="Helical" evidence="8">
    <location>
        <begin position="116"/>
        <end position="141"/>
    </location>
</feature>
<feature type="transmembrane region" description="Helical" evidence="8">
    <location>
        <begin position="326"/>
        <end position="353"/>
    </location>
</feature>
<evidence type="ECO:0000256" key="6">
    <source>
        <dbReference type="ARBA" id="ARBA00022989"/>
    </source>
</evidence>
<dbReference type="OrthoDB" id="958273at2"/>
<dbReference type="PANTHER" id="PTHR31686">
    <property type="match status" value="1"/>
</dbReference>
<evidence type="ECO:0000256" key="1">
    <source>
        <dbReference type="ARBA" id="ARBA00004651"/>
    </source>
</evidence>
<keyword evidence="6 8" id="KW-1133">Transmembrane helix</keyword>
<feature type="transmembrane region" description="Helical" evidence="8">
    <location>
        <begin position="86"/>
        <end position="104"/>
    </location>
</feature>
<reference evidence="9 10" key="1">
    <citation type="submission" date="2017-04" db="EMBL/GenBank/DDBJ databases">
        <title>Genomic insights into metabolism of Thermodesulfobium acidiphilum.</title>
        <authorList>
            <person name="Toshchakov S.V."/>
            <person name="Frolov E.N."/>
            <person name="Kublanov I.V."/>
            <person name="Samarov N.I."/>
            <person name="Novikov A."/>
            <person name="Lebedinsky A.V."/>
            <person name="Bonch-Osmolovskaya E.A."/>
            <person name="Chernyh N.A."/>
        </authorList>
    </citation>
    <scope>NUCLEOTIDE SEQUENCE [LARGE SCALE GENOMIC DNA]</scope>
    <source>
        <strain evidence="9 10">3127-1</strain>
    </source>
</reference>
<organism evidence="9 10">
    <name type="scientific">Thermodesulfobium acidiphilum</name>
    <dbReference type="NCBI Taxonomy" id="1794699"/>
    <lineage>
        <taxon>Bacteria</taxon>
        <taxon>Pseudomonadati</taxon>
        <taxon>Thermodesulfobiota</taxon>
        <taxon>Thermodesulfobiia</taxon>
        <taxon>Thermodesulfobiales</taxon>
        <taxon>Thermodesulfobiaceae</taxon>
        <taxon>Thermodesulfobium</taxon>
    </lineage>
</organism>
<dbReference type="Pfam" id="PF03595">
    <property type="entry name" value="SLAC1"/>
    <property type="match status" value="1"/>
</dbReference>
<evidence type="ECO:0000256" key="8">
    <source>
        <dbReference type="SAM" id="Phobius"/>
    </source>
</evidence>
<feature type="transmembrane region" description="Helical" evidence="8">
    <location>
        <begin position="153"/>
        <end position="172"/>
    </location>
</feature>
<keyword evidence="5 8" id="KW-0812">Transmembrane</keyword>
<evidence type="ECO:0000256" key="5">
    <source>
        <dbReference type="ARBA" id="ARBA00022692"/>
    </source>
</evidence>
<proteinExistence type="inferred from homology"/>
<dbReference type="CDD" id="cd09321">
    <property type="entry name" value="TDT_like_3"/>
    <property type="match status" value="1"/>
</dbReference>
<feature type="transmembrane region" description="Helical" evidence="8">
    <location>
        <begin position="226"/>
        <end position="244"/>
    </location>
</feature>
<evidence type="ECO:0000256" key="7">
    <source>
        <dbReference type="ARBA" id="ARBA00023136"/>
    </source>
</evidence>
<evidence type="ECO:0000256" key="2">
    <source>
        <dbReference type="ARBA" id="ARBA00008566"/>
    </source>
</evidence>
<feature type="transmembrane region" description="Helical" evidence="8">
    <location>
        <begin position="264"/>
        <end position="288"/>
    </location>
</feature>
<dbReference type="PANTHER" id="PTHR31686:SF1">
    <property type="entry name" value="SULFITE EFFLUX PUMP SSU1"/>
    <property type="match status" value="1"/>
</dbReference>
<comment type="subcellular location">
    <subcellularLocation>
        <location evidence="1">Cell membrane</location>
        <topology evidence="1">Multi-pass membrane protein</topology>
    </subcellularLocation>
</comment>
<name>A0A2R4W0F7_THEAF</name>
<comment type="similarity">
    <text evidence="2">Belongs to the tellurite-resistance/dicarboxylate transporter (TDT) family.</text>
</comment>
<feature type="transmembrane region" description="Helical" evidence="8">
    <location>
        <begin position="12"/>
        <end position="32"/>
    </location>
</feature>
<dbReference type="EMBL" id="CP020921">
    <property type="protein sequence ID" value="AWB10158.1"/>
    <property type="molecule type" value="Genomic_DNA"/>
</dbReference>